<feature type="region of interest" description="Disordered" evidence="1">
    <location>
        <begin position="72"/>
        <end position="92"/>
    </location>
</feature>
<reference evidence="2 3" key="1">
    <citation type="journal article" date="2015" name="Genome Announc.">
        <title>Draft Genome Sequence of Norvancomycin-Producing Strain Amycolatopsis orientalis CPCC200066.</title>
        <authorList>
            <person name="Lei X."/>
            <person name="Yuan F."/>
            <person name="Shi Y."/>
            <person name="Li X."/>
            <person name="Wang L."/>
            <person name="Hong B."/>
        </authorList>
    </citation>
    <scope>NUCLEOTIDE SEQUENCE [LARGE SCALE GENOMIC DNA]</scope>
    <source>
        <strain evidence="2 3">B-37</strain>
    </source>
</reference>
<accession>A0A193C389</accession>
<organism evidence="2 3">
    <name type="scientific">Amycolatopsis orientalis</name>
    <name type="common">Nocardia orientalis</name>
    <dbReference type="NCBI Taxonomy" id="31958"/>
    <lineage>
        <taxon>Bacteria</taxon>
        <taxon>Bacillati</taxon>
        <taxon>Actinomycetota</taxon>
        <taxon>Actinomycetes</taxon>
        <taxon>Pseudonocardiales</taxon>
        <taxon>Pseudonocardiaceae</taxon>
        <taxon>Amycolatopsis</taxon>
    </lineage>
</organism>
<gene>
    <name evidence="2" type="ORF">SD37_26930</name>
</gene>
<keyword evidence="3" id="KW-1185">Reference proteome</keyword>
<feature type="region of interest" description="Disordered" evidence="1">
    <location>
        <begin position="1"/>
        <end position="20"/>
    </location>
</feature>
<proteinExistence type="predicted"/>
<evidence type="ECO:0000313" key="2">
    <source>
        <dbReference type="EMBL" id="ANN18899.1"/>
    </source>
</evidence>
<protein>
    <recommendedName>
        <fullName evidence="4">PAS fold-3 domain-containing protein</fullName>
    </recommendedName>
</protein>
<dbReference type="Proteomes" id="UP000093695">
    <property type="component" value="Chromosome"/>
</dbReference>
<dbReference type="AlphaFoldDB" id="A0A193C389"/>
<evidence type="ECO:0008006" key="4">
    <source>
        <dbReference type="Google" id="ProtNLM"/>
    </source>
</evidence>
<dbReference type="KEGG" id="aori:SD37_26930"/>
<evidence type="ECO:0000256" key="1">
    <source>
        <dbReference type="SAM" id="MobiDB-lite"/>
    </source>
</evidence>
<sequence length="92" mass="9775">MGLGQRPRQAEPDPGTVQPTTKLLLSHKHPEDRDTVAGTLAAAVHDGTAFCGRHRIIDTAGIEHHVLVVGDRASRPPPRPTAADACGCPDVW</sequence>
<name>A0A193C389_AMYOR</name>
<evidence type="ECO:0000313" key="3">
    <source>
        <dbReference type="Proteomes" id="UP000093695"/>
    </source>
</evidence>
<dbReference type="EMBL" id="CP016174">
    <property type="protein sequence ID" value="ANN18899.1"/>
    <property type="molecule type" value="Genomic_DNA"/>
</dbReference>